<dbReference type="CDD" id="cd12108">
    <property type="entry name" value="Hr-like"/>
    <property type="match status" value="1"/>
</dbReference>
<dbReference type="RefSeq" id="WP_179768209.1">
    <property type="nucleotide sequence ID" value="NZ_JACCFO010000001.1"/>
</dbReference>
<accession>A0A853BP35</accession>
<dbReference type="PANTHER" id="PTHR38048:SF2">
    <property type="entry name" value="HEMERYTHRIN-LIKE DOMAIN-CONTAINING PROTEIN"/>
    <property type="match status" value="1"/>
</dbReference>
<evidence type="ECO:0000259" key="1">
    <source>
        <dbReference type="Pfam" id="PF01814"/>
    </source>
</evidence>
<feature type="domain" description="Hemerythrin-like" evidence="1">
    <location>
        <begin position="18"/>
        <end position="163"/>
    </location>
</feature>
<organism evidence="2 3">
    <name type="scientific">Streptomonospora nanhaiensis</name>
    <dbReference type="NCBI Taxonomy" id="1323731"/>
    <lineage>
        <taxon>Bacteria</taxon>
        <taxon>Bacillati</taxon>
        <taxon>Actinomycetota</taxon>
        <taxon>Actinomycetes</taxon>
        <taxon>Streptosporangiales</taxon>
        <taxon>Nocardiopsidaceae</taxon>
        <taxon>Streptomonospora</taxon>
    </lineage>
</organism>
<dbReference type="PANTHER" id="PTHR38048">
    <property type="entry name" value="EXPRESSED PROTEIN"/>
    <property type="match status" value="1"/>
</dbReference>
<name>A0A853BP35_9ACTN</name>
<protein>
    <submittedName>
        <fullName evidence="2">Hemerythrin-like domain-containing protein</fullName>
    </submittedName>
</protein>
<dbReference type="Gene3D" id="1.20.120.520">
    <property type="entry name" value="nmb1532 protein domain like"/>
    <property type="match status" value="1"/>
</dbReference>
<dbReference type="InterPro" id="IPR053206">
    <property type="entry name" value="Dimeric_xanthone_biosynth"/>
</dbReference>
<sequence length="172" mass="18957">MADRPADGTAQRLVAWGDELVRLHDGFRRDLAALREDADRLRRGLAPRGRGAPPLAEQLRGHCLAFCDRLHEHHGEEDTALFPALGADFPELTAALERLRREHAVVARLLARIRAAVAELEDGPDHDGPDGGRTARLADDLDRLSAELTAHLDYEEAQLVPVLNRLTTLPGH</sequence>
<reference evidence="2 3" key="1">
    <citation type="submission" date="2020-07" db="EMBL/GenBank/DDBJ databases">
        <title>Sequencing the genomes of 1000 actinobacteria strains.</title>
        <authorList>
            <person name="Klenk H.-P."/>
        </authorList>
    </citation>
    <scope>NUCLEOTIDE SEQUENCE [LARGE SCALE GENOMIC DNA]</scope>
    <source>
        <strain evidence="2 3">DSM 45927</strain>
    </source>
</reference>
<gene>
    <name evidence="2" type="ORF">HNR12_003210</name>
</gene>
<dbReference type="Proteomes" id="UP000575985">
    <property type="component" value="Unassembled WGS sequence"/>
</dbReference>
<dbReference type="AlphaFoldDB" id="A0A853BP35"/>
<dbReference type="Pfam" id="PF01814">
    <property type="entry name" value="Hemerythrin"/>
    <property type="match status" value="1"/>
</dbReference>
<proteinExistence type="predicted"/>
<evidence type="ECO:0000313" key="3">
    <source>
        <dbReference type="Proteomes" id="UP000575985"/>
    </source>
</evidence>
<evidence type="ECO:0000313" key="2">
    <source>
        <dbReference type="EMBL" id="NYI96933.1"/>
    </source>
</evidence>
<dbReference type="EMBL" id="JACCFO010000001">
    <property type="protein sequence ID" value="NYI96933.1"/>
    <property type="molecule type" value="Genomic_DNA"/>
</dbReference>
<keyword evidence="3" id="KW-1185">Reference proteome</keyword>
<dbReference type="InterPro" id="IPR012312">
    <property type="entry name" value="Hemerythrin-like"/>
</dbReference>
<comment type="caution">
    <text evidence="2">The sequence shown here is derived from an EMBL/GenBank/DDBJ whole genome shotgun (WGS) entry which is preliminary data.</text>
</comment>